<feature type="domain" description="HTH iclR-type" evidence="4">
    <location>
        <begin position="2"/>
        <end position="69"/>
    </location>
</feature>
<evidence type="ECO:0000313" key="6">
    <source>
        <dbReference type="EMBL" id="MBR0663164.1"/>
    </source>
</evidence>
<dbReference type="Pfam" id="PF09339">
    <property type="entry name" value="HTH_IclR"/>
    <property type="match status" value="1"/>
</dbReference>
<sequence length="254" mass="27442">MDTTVQKALTILEVLARSDTHRGITELAGELGLSKSNVHRLLSTLIQLGYVANEDGRYGPTSKLWELGSLIIGRYDVRRLARPIMEVLARQSGETVHLSVLDEISCEVVYIDKIESGQAVRAYSEVGGRAPAHCVATGKAMLAELPDAALLALEGRLVPHTRRSIATVEELLRQVAQIRRDRFAVNHGEWRDQVRGVASVIRGADGRVAAAIGISGPAGRLTQDFIRRTAPMVVEAGDTVSRLMGGSRPAAHVA</sequence>
<evidence type="ECO:0000256" key="1">
    <source>
        <dbReference type="ARBA" id="ARBA00023015"/>
    </source>
</evidence>
<dbReference type="PANTHER" id="PTHR30136:SF35">
    <property type="entry name" value="HTH-TYPE TRANSCRIPTIONAL REGULATOR RV1719"/>
    <property type="match status" value="1"/>
</dbReference>
<keyword evidence="7" id="KW-1185">Reference proteome</keyword>
<dbReference type="PANTHER" id="PTHR30136">
    <property type="entry name" value="HELIX-TURN-HELIX TRANSCRIPTIONAL REGULATOR, ICLR FAMILY"/>
    <property type="match status" value="1"/>
</dbReference>
<evidence type="ECO:0000313" key="7">
    <source>
        <dbReference type="Proteomes" id="UP001196870"/>
    </source>
</evidence>
<dbReference type="Gene3D" id="3.30.450.40">
    <property type="match status" value="1"/>
</dbReference>
<dbReference type="InterPro" id="IPR050707">
    <property type="entry name" value="HTH_MetabolicPath_Reg"/>
</dbReference>
<comment type="caution">
    <text evidence="6">The sequence shown here is derived from an EMBL/GenBank/DDBJ whole genome shotgun (WGS) entry which is preliminary data.</text>
</comment>
<dbReference type="InterPro" id="IPR036388">
    <property type="entry name" value="WH-like_DNA-bd_sf"/>
</dbReference>
<organism evidence="6 7">
    <name type="scientific">Plastoroseomonas hellenica</name>
    <dbReference type="NCBI Taxonomy" id="2687306"/>
    <lineage>
        <taxon>Bacteria</taxon>
        <taxon>Pseudomonadati</taxon>
        <taxon>Pseudomonadota</taxon>
        <taxon>Alphaproteobacteria</taxon>
        <taxon>Acetobacterales</taxon>
        <taxon>Acetobacteraceae</taxon>
        <taxon>Plastoroseomonas</taxon>
    </lineage>
</organism>
<proteinExistence type="predicted"/>
<gene>
    <name evidence="6" type="ORF">GXW71_02230</name>
</gene>
<accession>A0ABS5ES94</accession>
<dbReference type="SUPFAM" id="SSF46785">
    <property type="entry name" value="Winged helix' DNA-binding domain"/>
    <property type="match status" value="1"/>
</dbReference>
<keyword evidence="3" id="KW-0804">Transcription</keyword>
<dbReference type="SUPFAM" id="SSF55781">
    <property type="entry name" value="GAF domain-like"/>
    <property type="match status" value="1"/>
</dbReference>
<evidence type="ECO:0000259" key="5">
    <source>
        <dbReference type="PROSITE" id="PS51078"/>
    </source>
</evidence>
<evidence type="ECO:0000259" key="4">
    <source>
        <dbReference type="PROSITE" id="PS51077"/>
    </source>
</evidence>
<reference evidence="7" key="1">
    <citation type="journal article" date="2021" name="Syst. Appl. Microbiol.">
        <title>Roseomonas hellenica sp. nov., isolated from roots of wild-growing Alkanna tinctoria.</title>
        <authorList>
            <person name="Rat A."/>
            <person name="Naranjo H.D."/>
            <person name="Lebbe L."/>
            <person name="Cnockaert M."/>
            <person name="Krigas N."/>
            <person name="Grigoriadou K."/>
            <person name="Maloupa E."/>
            <person name="Willems A."/>
        </authorList>
    </citation>
    <scope>NUCLEOTIDE SEQUENCE [LARGE SCALE GENOMIC DNA]</scope>
    <source>
        <strain evidence="7">LMG 31523</strain>
    </source>
</reference>
<dbReference type="InterPro" id="IPR029016">
    <property type="entry name" value="GAF-like_dom_sf"/>
</dbReference>
<dbReference type="Proteomes" id="UP001196870">
    <property type="component" value="Unassembled WGS sequence"/>
</dbReference>
<keyword evidence="2" id="KW-0238">DNA-binding</keyword>
<dbReference type="PROSITE" id="PS51077">
    <property type="entry name" value="HTH_ICLR"/>
    <property type="match status" value="1"/>
</dbReference>
<keyword evidence="1" id="KW-0805">Transcription regulation</keyword>
<dbReference type="InterPro" id="IPR005471">
    <property type="entry name" value="Tscrpt_reg_IclR_N"/>
</dbReference>
<dbReference type="RefSeq" id="WP_211850758.1">
    <property type="nucleotide sequence ID" value="NZ_JAAGBB010000002.1"/>
</dbReference>
<dbReference type="InterPro" id="IPR014757">
    <property type="entry name" value="Tscrpt_reg_IclR_C"/>
</dbReference>
<dbReference type="InterPro" id="IPR036390">
    <property type="entry name" value="WH_DNA-bd_sf"/>
</dbReference>
<dbReference type="SMART" id="SM00346">
    <property type="entry name" value="HTH_ICLR"/>
    <property type="match status" value="1"/>
</dbReference>
<evidence type="ECO:0000256" key="3">
    <source>
        <dbReference type="ARBA" id="ARBA00023163"/>
    </source>
</evidence>
<dbReference type="PROSITE" id="PS51078">
    <property type="entry name" value="ICLR_ED"/>
    <property type="match status" value="1"/>
</dbReference>
<dbReference type="Pfam" id="PF01614">
    <property type="entry name" value="IclR_C"/>
    <property type="match status" value="1"/>
</dbReference>
<dbReference type="Gene3D" id="1.10.10.10">
    <property type="entry name" value="Winged helix-like DNA-binding domain superfamily/Winged helix DNA-binding domain"/>
    <property type="match status" value="1"/>
</dbReference>
<dbReference type="EMBL" id="JAAGBB010000002">
    <property type="protein sequence ID" value="MBR0663164.1"/>
    <property type="molecule type" value="Genomic_DNA"/>
</dbReference>
<evidence type="ECO:0000256" key="2">
    <source>
        <dbReference type="ARBA" id="ARBA00023125"/>
    </source>
</evidence>
<protein>
    <submittedName>
        <fullName evidence="6">IclR family transcriptional regulator</fullName>
    </submittedName>
</protein>
<feature type="domain" description="IclR-ED" evidence="5">
    <location>
        <begin position="63"/>
        <end position="246"/>
    </location>
</feature>
<name>A0ABS5ES94_9PROT</name>